<feature type="signal peptide" evidence="1">
    <location>
        <begin position="1"/>
        <end position="22"/>
    </location>
</feature>
<organism evidence="2 3">
    <name type="scientific">Legionella spiritensis</name>
    <dbReference type="NCBI Taxonomy" id="452"/>
    <lineage>
        <taxon>Bacteria</taxon>
        <taxon>Pseudomonadati</taxon>
        <taxon>Pseudomonadota</taxon>
        <taxon>Gammaproteobacteria</taxon>
        <taxon>Legionellales</taxon>
        <taxon>Legionellaceae</taxon>
        <taxon>Legionella</taxon>
    </lineage>
</organism>
<evidence type="ECO:0000313" key="2">
    <source>
        <dbReference type="EMBL" id="KTD61219.1"/>
    </source>
</evidence>
<keyword evidence="1" id="KW-0732">Signal</keyword>
<evidence type="ECO:0000313" key="3">
    <source>
        <dbReference type="Proteomes" id="UP000054877"/>
    </source>
</evidence>
<dbReference type="AlphaFoldDB" id="A0A0W0YXB3"/>
<dbReference type="EMBL" id="LNYX01000034">
    <property type="protein sequence ID" value="KTD61219.1"/>
    <property type="molecule type" value="Genomic_DNA"/>
</dbReference>
<name>A0A0W0YXB3_LEGSP</name>
<comment type="caution">
    <text evidence="2">The sequence shown here is derived from an EMBL/GenBank/DDBJ whole genome shotgun (WGS) entry which is preliminary data.</text>
</comment>
<dbReference type="InterPro" id="IPR011250">
    <property type="entry name" value="OMP/PagP_B-barrel"/>
</dbReference>
<dbReference type="OrthoDB" id="5647782at2"/>
<dbReference type="SUPFAM" id="SSF56925">
    <property type="entry name" value="OMPA-like"/>
    <property type="match status" value="1"/>
</dbReference>
<protein>
    <submittedName>
        <fullName evidence="2">Uncharacterized protein</fullName>
    </submittedName>
</protein>
<dbReference type="Gene3D" id="2.40.160.20">
    <property type="match status" value="1"/>
</dbReference>
<dbReference type="STRING" id="452.Lspi_2839"/>
<reference evidence="2 3" key="1">
    <citation type="submission" date="2015-11" db="EMBL/GenBank/DDBJ databases">
        <title>Genomic analysis of 38 Legionella species identifies large and diverse effector repertoires.</title>
        <authorList>
            <person name="Burstein D."/>
            <person name="Amaro F."/>
            <person name="Zusman T."/>
            <person name="Lifshitz Z."/>
            <person name="Cohen O."/>
            <person name="Gilbert J.A."/>
            <person name="Pupko T."/>
            <person name="Shuman H.A."/>
            <person name="Segal G."/>
        </authorList>
    </citation>
    <scope>NUCLEOTIDE SEQUENCE [LARGE SCALE GENOMIC DNA]</scope>
    <source>
        <strain evidence="2 3">Mt.St.Helens-9</strain>
    </source>
</reference>
<dbReference type="RefSeq" id="WP_058484744.1">
    <property type="nucleotide sequence ID" value="NZ_CAAAII010000004.1"/>
</dbReference>
<sequence>MRIIKQGILFAAIYGLSVAAFAGGGGPVYATNGEKIITLSVGPAWYATSSEQTLALQPDVVKTYINDGDPRALTSAELFFALQCQIARQLYGQLGIAVAYSGTVHLNGDILEDNDPNFNNYYYHFNVNHGHVGLKGKLLGDFGYRIQPYLSASVALSFNHAYGFTITPKIIEEVPAPPFSSETLTTAAFTVGAGGQMAINRHWQVGVGYEFAYWGKTQLGPAFGQTINRGIEFTPPMTQQLQFSLSYTV</sequence>
<evidence type="ECO:0000256" key="1">
    <source>
        <dbReference type="SAM" id="SignalP"/>
    </source>
</evidence>
<proteinExistence type="predicted"/>
<keyword evidence="3" id="KW-1185">Reference proteome</keyword>
<dbReference type="Proteomes" id="UP000054877">
    <property type="component" value="Unassembled WGS sequence"/>
</dbReference>
<accession>A0A0W0YXB3</accession>
<gene>
    <name evidence="2" type="ORF">Lspi_2839</name>
</gene>
<feature type="chain" id="PRO_5006918075" evidence="1">
    <location>
        <begin position="23"/>
        <end position="249"/>
    </location>
</feature>
<dbReference type="PATRIC" id="fig|452.5.peg.3141"/>